<name>A0AA41Z499_9HYPH</name>
<dbReference type="Proteomes" id="UP001165667">
    <property type="component" value="Unassembled WGS sequence"/>
</dbReference>
<keyword evidence="1" id="KW-0472">Membrane</keyword>
<keyword evidence="1" id="KW-1133">Transmembrane helix</keyword>
<organism evidence="2 3">
    <name type="scientific">Lichenifustis flavocetrariae</name>
    <dbReference type="NCBI Taxonomy" id="2949735"/>
    <lineage>
        <taxon>Bacteria</taxon>
        <taxon>Pseudomonadati</taxon>
        <taxon>Pseudomonadota</taxon>
        <taxon>Alphaproteobacteria</taxon>
        <taxon>Hyphomicrobiales</taxon>
        <taxon>Lichenihabitantaceae</taxon>
        <taxon>Lichenifustis</taxon>
    </lineage>
</organism>
<dbReference type="EMBL" id="JAMOIM010000013">
    <property type="protein sequence ID" value="MCW6510060.1"/>
    <property type="molecule type" value="Genomic_DNA"/>
</dbReference>
<dbReference type="AlphaFoldDB" id="A0AA41Z499"/>
<keyword evidence="3" id="KW-1185">Reference proteome</keyword>
<accession>A0AA41Z499</accession>
<gene>
    <name evidence="2" type="ORF">M8523_18735</name>
</gene>
<feature type="transmembrane region" description="Helical" evidence="1">
    <location>
        <begin position="55"/>
        <end position="71"/>
    </location>
</feature>
<comment type="caution">
    <text evidence="2">The sequence shown here is derived from an EMBL/GenBank/DDBJ whole genome shotgun (WGS) entry which is preliminary data.</text>
</comment>
<reference evidence="2" key="1">
    <citation type="submission" date="2022-05" db="EMBL/GenBank/DDBJ databases">
        <authorList>
            <person name="Pankratov T."/>
        </authorList>
    </citation>
    <scope>NUCLEOTIDE SEQUENCE</scope>
    <source>
        <strain evidence="2">BP6-180914</strain>
    </source>
</reference>
<evidence type="ECO:0000256" key="1">
    <source>
        <dbReference type="SAM" id="Phobius"/>
    </source>
</evidence>
<proteinExistence type="predicted"/>
<evidence type="ECO:0000313" key="3">
    <source>
        <dbReference type="Proteomes" id="UP001165667"/>
    </source>
</evidence>
<evidence type="ECO:0000313" key="2">
    <source>
        <dbReference type="EMBL" id="MCW6510060.1"/>
    </source>
</evidence>
<feature type="transmembrane region" description="Helical" evidence="1">
    <location>
        <begin position="29"/>
        <end position="49"/>
    </location>
</feature>
<sequence>MPLREIEHHPTLMVEALARLRPVRRMPIWIRYLLTLAIVLVFFAARAALTDVQGSPFLLFLPAIVLTSFLFDRGSGLVATFFSTALAI</sequence>
<dbReference type="RefSeq" id="WP_282586435.1">
    <property type="nucleotide sequence ID" value="NZ_JAMOIM010000013.1"/>
</dbReference>
<protein>
    <submittedName>
        <fullName evidence="2">Uncharacterized protein</fullName>
    </submittedName>
</protein>
<keyword evidence="1" id="KW-0812">Transmembrane</keyword>